<dbReference type="InterPro" id="IPR010723">
    <property type="entry name" value="HemN_C"/>
</dbReference>
<comment type="similarity">
    <text evidence="1">Belongs to the anaerobic coproporphyrinogen-III oxidase family. HemW subfamily.</text>
</comment>
<dbReference type="NCBIfam" id="TIGR00539">
    <property type="entry name" value="hemN_rel"/>
    <property type="match status" value="1"/>
</dbReference>
<keyword evidence="6 9" id="KW-0408">Iron</keyword>
<dbReference type="SUPFAM" id="SSF102114">
    <property type="entry name" value="Radical SAM enzymes"/>
    <property type="match status" value="1"/>
</dbReference>
<dbReference type="GO" id="GO:0051539">
    <property type="term" value="F:4 iron, 4 sulfur cluster binding"/>
    <property type="evidence" value="ECO:0007669"/>
    <property type="project" value="UniProtKB-UniRule"/>
</dbReference>
<dbReference type="GO" id="GO:0005737">
    <property type="term" value="C:cytoplasm"/>
    <property type="evidence" value="ECO:0007669"/>
    <property type="project" value="UniProtKB-SubCell"/>
</dbReference>
<reference evidence="11" key="1">
    <citation type="submission" date="2015-09" db="EMBL/GenBank/DDBJ databases">
        <authorList>
            <consortium name="Pathogen Informatics"/>
        </authorList>
    </citation>
    <scope>NUCLEOTIDE SEQUENCE</scope>
    <source>
        <strain evidence="11">2789STDY5834896</strain>
    </source>
</reference>
<dbReference type="InterPro" id="IPR004559">
    <property type="entry name" value="HemW-like"/>
</dbReference>
<keyword evidence="8 9" id="KW-0143">Chaperone</keyword>
<dbReference type="GO" id="GO:0006779">
    <property type="term" value="P:porphyrin-containing compound biosynthetic process"/>
    <property type="evidence" value="ECO:0007669"/>
    <property type="project" value="InterPro"/>
</dbReference>
<dbReference type="SMART" id="SM00729">
    <property type="entry name" value="Elp3"/>
    <property type="match status" value="1"/>
</dbReference>
<accession>A0A1C6JEC0</accession>
<evidence type="ECO:0000256" key="3">
    <source>
        <dbReference type="ARBA" id="ARBA00022617"/>
    </source>
</evidence>
<dbReference type="AlphaFoldDB" id="A0A1C6JEC0"/>
<evidence type="ECO:0000256" key="8">
    <source>
        <dbReference type="ARBA" id="ARBA00023186"/>
    </source>
</evidence>
<dbReference type="SFLD" id="SFLDG01065">
    <property type="entry name" value="anaerobic_coproporphyrinogen-I"/>
    <property type="match status" value="1"/>
</dbReference>
<dbReference type="SFLD" id="SFLDF00562">
    <property type="entry name" value="HemN-like__clustered_with_heat"/>
    <property type="match status" value="1"/>
</dbReference>
<keyword evidence="9" id="KW-0004">4Fe-4S</keyword>
<keyword evidence="9" id="KW-0963">Cytoplasm</keyword>
<name>A0A1C6JEC0_9FIRM</name>
<dbReference type="SFLD" id="SFLDS00029">
    <property type="entry name" value="Radical_SAM"/>
    <property type="match status" value="1"/>
</dbReference>
<keyword evidence="7 9" id="KW-0411">Iron-sulfur</keyword>
<evidence type="ECO:0000256" key="9">
    <source>
        <dbReference type="RuleBase" id="RU364116"/>
    </source>
</evidence>
<keyword evidence="11" id="KW-0560">Oxidoreductase</keyword>
<dbReference type="GO" id="GO:0046872">
    <property type="term" value="F:metal ion binding"/>
    <property type="evidence" value="ECO:0007669"/>
    <property type="project" value="UniProtKB-UniRule"/>
</dbReference>
<dbReference type="PANTHER" id="PTHR13932">
    <property type="entry name" value="COPROPORPHYRINIGEN III OXIDASE"/>
    <property type="match status" value="1"/>
</dbReference>
<dbReference type="Pfam" id="PF06969">
    <property type="entry name" value="HemN_C"/>
    <property type="match status" value="1"/>
</dbReference>
<dbReference type="CDD" id="cd01335">
    <property type="entry name" value="Radical_SAM"/>
    <property type="match status" value="1"/>
</dbReference>
<dbReference type="InterPro" id="IPR013785">
    <property type="entry name" value="Aldolase_TIM"/>
</dbReference>
<evidence type="ECO:0000313" key="11">
    <source>
        <dbReference type="EMBL" id="SCJ80371.1"/>
    </source>
</evidence>
<dbReference type="Pfam" id="PF04055">
    <property type="entry name" value="Radical_SAM"/>
    <property type="match status" value="1"/>
</dbReference>
<keyword evidence="3 9" id="KW-0349">Heme</keyword>
<evidence type="ECO:0000256" key="5">
    <source>
        <dbReference type="ARBA" id="ARBA00022723"/>
    </source>
</evidence>
<feature type="domain" description="Radical SAM core" evidence="10">
    <location>
        <begin position="1"/>
        <end position="230"/>
    </location>
</feature>
<comment type="subcellular location">
    <subcellularLocation>
        <location evidence="9">Cytoplasm</location>
    </subcellularLocation>
</comment>
<keyword evidence="5 9" id="KW-0479">Metal-binding</keyword>
<proteinExistence type="inferred from homology"/>
<dbReference type="InterPro" id="IPR058240">
    <property type="entry name" value="rSAM_sf"/>
</dbReference>
<organism evidence="11">
    <name type="scientific">uncultured Anaerotruncus sp</name>
    <dbReference type="NCBI Taxonomy" id="905011"/>
    <lineage>
        <taxon>Bacteria</taxon>
        <taxon>Bacillati</taxon>
        <taxon>Bacillota</taxon>
        <taxon>Clostridia</taxon>
        <taxon>Eubacteriales</taxon>
        <taxon>Oscillospiraceae</taxon>
        <taxon>Anaerotruncus</taxon>
        <taxon>environmental samples</taxon>
    </lineage>
</organism>
<evidence type="ECO:0000256" key="6">
    <source>
        <dbReference type="ARBA" id="ARBA00023004"/>
    </source>
</evidence>
<keyword evidence="4 9" id="KW-0949">S-adenosyl-L-methionine</keyword>
<dbReference type="EMBL" id="FMHG01000001">
    <property type="protein sequence ID" value="SCJ80371.1"/>
    <property type="molecule type" value="Genomic_DNA"/>
</dbReference>
<dbReference type="InterPro" id="IPR006638">
    <property type="entry name" value="Elp3/MiaA/NifB-like_rSAM"/>
</dbReference>
<sequence length="376" mass="40805">MAVGLYIHIPFCARKCAYCSFYSLPGGRQQRADYLRALGRHIALWGQQCSGETVDSIYFGGGTPSLLADDIPAVLDAVRRHFNVAAGCEISMECNPATIAPHQYNALRKAGVDRLSFGVQSTCDAQLVQLGRLHTVQQAKDSLLDARAAGFSDLSVDFMLGLPGQQVQAADDMAAFLHETRPTHISAYMLKLEPGTPLYAQKDALNLPDEDAVADLYLAAVQAFSQLGYDQYEISNFARPGRRCVHNMKYWQLEDYIGIGPAAHSLYRGRRCYYPSDLSAFLGGGLELLQHEGRSDLEEYCMLRLRLTDGLDVSAASCQLRSGRLPPDPDIDLAAVIGRAAPLATAGLVLAQGSRVSLTPAGFLLSNAITAKLLFG</sequence>
<gene>
    <name evidence="11" type="primary">hemZ_2</name>
    <name evidence="11" type="ORF">SAMEA3545359_02128</name>
</gene>
<dbReference type="SFLD" id="SFLDG01082">
    <property type="entry name" value="B12-binding_domain_containing"/>
    <property type="match status" value="1"/>
</dbReference>
<protein>
    <recommendedName>
        <fullName evidence="2 9">Heme chaperone HemW</fullName>
    </recommendedName>
</protein>
<evidence type="ECO:0000256" key="2">
    <source>
        <dbReference type="ARBA" id="ARBA00017228"/>
    </source>
</evidence>
<dbReference type="GO" id="GO:0004109">
    <property type="term" value="F:coproporphyrinogen oxidase activity"/>
    <property type="evidence" value="ECO:0007669"/>
    <property type="project" value="InterPro"/>
</dbReference>
<evidence type="ECO:0000256" key="1">
    <source>
        <dbReference type="ARBA" id="ARBA00006100"/>
    </source>
</evidence>
<dbReference type="PANTHER" id="PTHR13932:SF5">
    <property type="entry name" value="RADICAL S-ADENOSYL METHIONINE DOMAIN-CONTAINING PROTEIN 1, MITOCHONDRIAL"/>
    <property type="match status" value="1"/>
</dbReference>
<dbReference type="Gene3D" id="3.20.20.70">
    <property type="entry name" value="Aldolase class I"/>
    <property type="match status" value="1"/>
</dbReference>
<evidence type="ECO:0000256" key="7">
    <source>
        <dbReference type="ARBA" id="ARBA00023014"/>
    </source>
</evidence>
<dbReference type="PROSITE" id="PS51918">
    <property type="entry name" value="RADICAL_SAM"/>
    <property type="match status" value="1"/>
</dbReference>
<evidence type="ECO:0000259" key="10">
    <source>
        <dbReference type="PROSITE" id="PS51918"/>
    </source>
</evidence>
<dbReference type="InterPro" id="IPR007197">
    <property type="entry name" value="rSAM"/>
</dbReference>
<dbReference type="InterPro" id="IPR034505">
    <property type="entry name" value="Coproporphyrinogen-III_oxidase"/>
</dbReference>
<evidence type="ECO:0000256" key="4">
    <source>
        <dbReference type="ARBA" id="ARBA00022691"/>
    </source>
</evidence>
<comment type="function">
    <text evidence="9">Probably acts as a heme chaperone, transferring heme to an unknown acceptor. Binds one molecule of heme per monomer, possibly covalently. Binds 1 [4Fe-4S] cluster. The cluster is coordinated with 3 cysteines and an exchangeable S-adenosyl-L-methionine.</text>
</comment>